<evidence type="ECO:0000256" key="1">
    <source>
        <dbReference type="ARBA" id="ARBA00004429"/>
    </source>
</evidence>
<dbReference type="AlphaFoldDB" id="A0A3N9UTQ5"/>
<dbReference type="PANTHER" id="PTHR33362">
    <property type="entry name" value="SIALIC ACID TRAP TRANSPORTER PERMEASE PROTEIN SIAT-RELATED"/>
    <property type="match status" value="1"/>
</dbReference>
<dbReference type="InterPro" id="IPR010656">
    <property type="entry name" value="DctM"/>
</dbReference>
<feature type="transmembrane region" description="Helical" evidence="7">
    <location>
        <begin position="357"/>
        <end position="384"/>
    </location>
</feature>
<evidence type="ECO:0000259" key="8">
    <source>
        <dbReference type="Pfam" id="PF06808"/>
    </source>
</evidence>
<evidence type="ECO:0000256" key="5">
    <source>
        <dbReference type="ARBA" id="ARBA00022989"/>
    </source>
</evidence>
<protein>
    <submittedName>
        <fullName evidence="9">TRAP transporter large permease</fullName>
    </submittedName>
</protein>
<keyword evidence="3" id="KW-0997">Cell inner membrane</keyword>
<feature type="transmembrane region" description="Helical" evidence="7">
    <location>
        <begin position="267"/>
        <end position="291"/>
    </location>
</feature>
<proteinExistence type="predicted"/>
<keyword evidence="10" id="KW-1185">Reference proteome</keyword>
<feature type="transmembrane region" description="Helical" evidence="7">
    <location>
        <begin position="212"/>
        <end position="233"/>
    </location>
</feature>
<dbReference type="OrthoDB" id="9785600at2"/>
<keyword evidence="5 7" id="KW-1133">Transmembrane helix</keyword>
<feature type="transmembrane region" description="Helical" evidence="7">
    <location>
        <begin position="101"/>
        <end position="122"/>
    </location>
</feature>
<reference evidence="9 10" key="1">
    <citation type="journal article" date="2013" name="J. Microbiol.">
        <title>Lysinibacillus chungkukjangi sp. nov., isolated from Chungkukjang, Korean fermented soybean food.</title>
        <authorList>
            <person name="Kim S.J."/>
            <person name="Jang Y.H."/>
            <person name="Hamada M."/>
            <person name="Ahn J.H."/>
            <person name="Weon H.Y."/>
            <person name="Suzuki K."/>
            <person name="Whang K.S."/>
            <person name="Kwon S.W."/>
        </authorList>
    </citation>
    <scope>NUCLEOTIDE SEQUENCE [LARGE SCALE GENOMIC DNA]</scope>
    <source>
        <strain evidence="9 10">MCCC 1A12701</strain>
    </source>
</reference>
<evidence type="ECO:0000313" key="9">
    <source>
        <dbReference type="EMBL" id="RQW75862.1"/>
    </source>
</evidence>
<dbReference type="Pfam" id="PF06808">
    <property type="entry name" value="DctM"/>
    <property type="match status" value="1"/>
</dbReference>
<evidence type="ECO:0000256" key="3">
    <source>
        <dbReference type="ARBA" id="ARBA00022519"/>
    </source>
</evidence>
<dbReference type="RefSeq" id="WP_124763028.1">
    <property type="nucleotide sequence ID" value="NZ_JAFBDY010000002.1"/>
</dbReference>
<feature type="domain" description="TRAP C4-dicarboxylate transport system permease DctM subunit" evidence="8">
    <location>
        <begin position="8"/>
        <end position="413"/>
    </location>
</feature>
<evidence type="ECO:0000256" key="2">
    <source>
        <dbReference type="ARBA" id="ARBA00022475"/>
    </source>
</evidence>
<evidence type="ECO:0000256" key="4">
    <source>
        <dbReference type="ARBA" id="ARBA00022692"/>
    </source>
</evidence>
<accession>A0A3N9UTQ5</accession>
<gene>
    <name evidence="9" type="ORF">EBB45_04400</name>
</gene>
<name>A0A3N9UTQ5_9BACI</name>
<evidence type="ECO:0000256" key="7">
    <source>
        <dbReference type="SAM" id="Phobius"/>
    </source>
</evidence>
<keyword evidence="4 7" id="KW-0812">Transmembrane</keyword>
<feature type="transmembrane region" description="Helical" evidence="7">
    <location>
        <begin position="12"/>
        <end position="34"/>
    </location>
</feature>
<feature type="transmembrane region" description="Helical" evidence="7">
    <location>
        <begin position="335"/>
        <end position="351"/>
    </location>
</feature>
<keyword evidence="6 7" id="KW-0472">Membrane</keyword>
<feature type="transmembrane region" description="Helical" evidence="7">
    <location>
        <begin position="134"/>
        <end position="157"/>
    </location>
</feature>
<dbReference type="Proteomes" id="UP000274033">
    <property type="component" value="Unassembled WGS sequence"/>
</dbReference>
<feature type="transmembrane region" description="Helical" evidence="7">
    <location>
        <begin position="169"/>
        <end position="192"/>
    </location>
</feature>
<dbReference type="EMBL" id="RRCT01000002">
    <property type="protein sequence ID" value="RQW75862.1"/>
    <property type="molecule type" value="Genomic_DNA"/>
</dbReference>
<keyword evidence="2" id="KW-1003">Cell membrane</keyword>
<comment type="caution">
    <text evidence="9">The sequence shown here is derived from an EMBL/GenBank/DDBJ whole genome shotgun (WGS) entry which is preliminary data.</text>
</comment>
<dbReference type="GO" id="GO:0005886">
    <property type="term" value="C:plasma membrane"/>
    <property type="evidence" value="ECO:0007669"/>
    <property type="project" value="UniProtKB-SubCell"/>
</dbReference>
<organism evidence="9 10">
    <name type="scientific">Lysinibacillus composti</name>
    <dbReference type="NCBI Taxonomy" id="720633"/>
    <lineage>
        <taxon>Bacteria</taxon>
        <taxon>Bacillati</taxon>
        <taxon>Bacillota</taxon>
        <taxon>Bacilli</taxon>
        <taxon>Bacillales</taxon>
        <taxon>Bacillaceae</taxon>
        <taxon>Lysinibacillus</taxon>
    </lineage>
</organism>
<feature type="transmembrane region" description="Helical" evidence="7">
    <location>
        <begin position="311"/>
        <end position="328"/>
    </location>
</feature>
<dbReference type="GO" id="GO:0022857">
    <property type="term" value="F:transmembrane transporter activity"/>
    <property type="evidence" value="ECO:0007669"/>
    <property type="project" value="TreeGrafter"/>
</dbReference>
<evidence type="ECO:0000313" key="10">
    <source>
        <dbReference type="Proteomes" id="UP000274033"/>
    </source>
</evidence>
<dbReference type="PANTHER" id="PTHR33362:SF3">
    <property type="entry name" value="SIALIC ACID TRAP TRANSPORTER PERMEASE PROTEIN SIAT"/>
    <property type="match status" value="1"/>
</dbReference>
<feature type="transmembrane region" description="Helical" evidence="7">
    <location>
        <begin position="396"/>
        <end position="419"/>
    </location>
</feature>
<comment type="subcellular location">
    <subcellularLocation>
        <location evidence="1">Cell inner membrane</location>
        <topology evidence="1">Multi-pass membrane protein</topology>
    </subcellularLocation>
</comment>
<feature type="transmembrane region" description="Helical" evidence="7">
    <location>
        <begin position="239"/>
        <end position="255"/>
    </location>
</feature>
<sequence length="425" mass="44769">MSGVLMGSLGILFIIGVPVAVTLGLASVIALMYGGDVSLLVVAQRIFTSIDSFSLMAIPFFILAGKLMETGGISKRLINFANTLTGHHTGGLAIVTVIASMFFAAISGSSAATVAAVGSILIPSMISRGYHKNFAGAVTSISGELGIIIPPSVPMILYGVSTNTSIGDLFMAGITPGIVIGLSLIILVYVIAKKRGYAKEKKATPAETWKAFKDAILALLMPIIILGGIYGGVFTPTEAAVVAVLYAFIIGAFVYREIKLDKIFNIFVSSGVTSAIVLFIIANAGIFGLVLSREGIPQMVANFFGTVTDNPIIFLLLVNILLIFVGMFMETSASVIILAPLLTPVAVAMGIDPVHFGIIMIINLALGMCTPPLGVNLFISCQIAGIKLTDITKALIPFYVVLITLLLLFSYVPFISMWLPNLLGR</sequence>
<feature type="transmembrane region" description="Helical" evidence="7">
    <location>
        <begin position="77"/>
        <end position="95"/>
    </location>
</feature>
<feature type="transmembrane region" description="Helical" evidence="7">
    <location>
        <begin position="46"/>
        <end position="65"/>
    </location>
</feature>
<dbReference type="NCBIfam" id="TIGR00786">
    <property type="entry name" value="dctM"/>
    <property type="match status" value="1"/>
</dbReference>
<evidence type="ECO:0000256" key="6">
    <source>
        <dbReference type="ARBA" id="ARBA00023136"/>
    </source>
</evidence>
<dbReference type="PIRSF" id="PIRSF006066">
    <property type="entry name" value="HI0050"/>
    <property type="match status" value="1"/>
</dbReference>
<dbReference type="InterPro" id="IPR004681">
    <property type="entry name" value="TRAP_DctM"/>
</dbReference>